<dbReference type="PROSITE" id="PS50042">
    <property type="entry name" value="CNMP_BINDING_3"/>
    <property type="match status" value="1"/>
</dbReference>
<protein>
    <submittedName>
        <fullName evidence="2">Cyclic nucleotide-binding protein</fullName>
    </submittedName>
</protein>
<evidence type="ECO:0000313" key="2">
    <source>
        <dbReference type="EMBL" id="GGF80638.1"/>
    </source>
</evidence>
<dbReference type="EMBL" id="BMCT01000008">
    <property type="protein sequence ID" value="GGF80638.1"/>
    <property type="molecule type" value="Genomic_DNA"/>
</dbReference>
<accession>A0A917FFR2</accession>
<dbReference type="PRINTS" id="PR00103">
    <property type="entry name" value="CAMPKINASE"/>
</dbReference>
<dbReference type="AlphaFoldDB" id="A0A917FFR2"/>
<organism evidence="2 3">
    <name type="scientific">Azorhizobium oxalatiphilum</name>
    <dbReference type="NCBI Taxonomy" id="980631"/>
    <lineage>
        <taxon>Bacteria</taxon>
        <taxon>Pseudomonadati</taxon>
        <taxon>Pseudomonadota</taxon>
        <taxon>Alphaproteobacteria</taxon>
        <taxon>Hyphomicrobiales</taxon>
        <taxon>Xanthobacteraceae</taxon>
        <taxon>Azorhizobium</taxon>
    </lineage>
</organism>
<dbReference type="InterPro" id="IPR050397">
    <property type="entry name" value="Env_Response_Regulators"/>
</dbReference>
<dbReference type="InterPro" id="IPR018490">
    <property type="entry name" value="cNMP-bd_dom_sf"/>
</dbReference>
<evidence type="ECO:0000259" key="1">
    <source>
        <dbReference type="PROSITE" id="PS50042"/>
    </source>
</evidence>
<sequence>MSLEQDVALLRGVPTFRALAPEALRVLAVSAEQRKLAPGELLFRTGDKADGAYVVVSGRMEVYAESGGKRRAGCDVLPGGLIGETALILDRPRPATAAALDAAVVLRIPRATFLRMLESYPDAALEVRRAFAQRVESLLGSLDTVRDKLETPVLPPRRKR</sequence>
<reference evidence="2" key="2">
    <citation type="submission" date="2020-09" db="EMBL/GenBank/DDBJ databases">
        <authorList>
            <person name="Sun Q."/>
            <person name="Sedlacek I."/>
        </authorList>
    </citation>
    <scope>NUCLEOTIDE SEQUENCE</scope>
    <source>
        <strain evidence="2">CCM 7897</strain>
    </source>
</reference>
<dbReference type="InterPro" id="IPR000595">
    <property type="entry name" value="cNMP-bd_dom"/>
</dbReference>
<dbReference type="InterPro" id="IPR014710">
    <property type="entry name" value="RmlC-like_jellyroll"/>
</dbReference>
<keyword evidence="3" id="KW-1185">Reference proteome</keyword>
<dbReference type="GO" id="GO:0005829">
    <property type="term" value="C:cytosol"/>
    <property type="evidence" value="ECO:0007669"/>
    <property type="project" value="TreeGrafter"/>
</dbReference>
<reference evidence="2" key="1">
    <citation type="journal article" date="2014" name="Int. J. Syst. Evol. Microbiol.">
        <title>Complete genome sequence of Corynebacterium casei LMG S-19264T (=DSM 44701T), isolated from a smear-ripened cheese.</title>
        <authorList>
            <consortium name="US DOE Joint Genome Institute (JGI-PGF)"/>
            <person name="Walter F."/>
            <person name="Albersmeier A."/>
            <person name="Kalinowski J."/>
            <person name="Ruckert C."/>
        </authorList>
    </citation>
    <scope>NUCLEOTIDE SEQUENCE</scope>
    <source>
        <strain evidence="2">CCM 7897</strain>
    </source>
</reference>
<dbReference type="SMART" id="SM00100">
    <property type="entry name" value="cNMP"/>
    <property type="match status" value="1"/>
</dbReference>
<dbReference type="RefSeq" id="WP_188582972.1">
    <property type="nucleotide sequence ID" value="NZ_BMCT01000008.1"/>
</dbReference>
<dbReference type="GO" id="GO:0003700">
    <property type="term" value="F:DNA-binding transcription factor activity"/>
    <property type="evidence" value="ECO:0007669"/>
    <property type="project" value="TreeGrafter"/>
</dbReference>
<dbReference type="Gene3D" id="2.60.120.10">
    <property type="entry name" value="Jelly Rolls"/>
    <property type="match status" value="1"/>
</dbReference>
<dbReference type="Pfam" id="PF00027">
    <property type="entry name" value="cNMP_binding"/>
    <property type="match status" value="1"/>
</dbReference>
<dbReference type="CDD" id="cd00038">
    <property type="entry name" value="CAP_ED"/>
    <property type="match status" value="1"/>
</dbReference>
<dbReference type="Proteomes" id="UP000606044">
    <property type="component" value="Unassembled WGS sequence"/>
</dbReference>
<dbReference type="PANTHER" id="PTHR24567">
    <property type="entry name" value="CRP FAMILY TRANSCRIPTIONAL REGULATORY PROTEIN"/>
    <property type="match status" value="1"/>
</dbReference>
<name>A0A917FFR2_9HYPH</name>
<evidence type="ECO:0000313" key="3">
    <source>
        <dbReference type="Proteomes" id="UP000606044"/>
    </source>
</evidence>
<gene>
    <name evidence="2" type="ORF">GCM10007301_45920</name>
</gene>
<dbReference type="SUPFAM" id="SSF51206">
    <property type="entry name" value="cAMP-binding domain-like"/>
    <property type="match status" value="1"/>
</dbReference>
<dbReference type="PANTHER" id="PTHR24567:SF68">
    <property type="entry name" value="DNA-BINDING TRANSCRIPTIONAL DUAL REGULATOR CRP"/>
    <property type="match status" value="1"/>
</dbReference>
<feature type="domain" description="Cyclic nucleotide-binding" evidence="1">
    <location>
        <begin position="15"/>
        <end position="134"/>
    </location>
</feature>
<comment type="caution">
    <text evidence="2">The sequence shown here is derived from an EMBL/GenBank/DDBJ whole genome shotgun (WGS) entry which is preliminary data.</text>
</comment>
<proteinExistence type="predicted"/>